<feature type="region of interest" description="Disordered" evidence="1">
    <location>
        <begin position="1"/>
        <end position="39"/>
    </location>
</feature>
<protein>
    <submittedName>
        <fullName evidence="2">Uncharacterized protein</fullName>
    </submittedName>
</protein>
<name>K3Y9T5_SETIT</name>
<evidence type="ECO:0000256" key="1">
    <source>
        <dbReference type="SAM" id="MobiDB-lite"/>
    </source>
</evidence>
<dbReference type="Proteomes" id="UP000004995">
    <property type="component" value="Unassembled WGS sequence"/>
</dbReference>
<accession>K3Y9T5</accession>
<sequence length="231" mass="25136">MRRVTRCLRGRRPRGGSSRHSRWWHPTTRRPQQQGARHASSMVAQKVWETMRVRSSQHVFFDGSPGDEESHLNYITMYAGKSAMVQHLRGYSGFKSQDGNSHSWAHGSWWLEHAPPPLATAVLAAYSPVSHSVSPPSPSTARPGGGHIPAACSNKLLRGSTNEHGCDVDSAAMTACYTTTSSSLTRQEESIKGNGLPARKENDSSQLGKQQGSTGWLALTGARQSRACVSS</sequence>
<dbReference type="EMBL" id="AGNK02004540">
    <property type="status" value="NOT_ANNOTATED_CDS"/>
    <property type="molecule type" value="Genomic_DNA"/>
</dbReference>
<evidence type="ECO:0000313" key="3">
    <source>
        <dbReference type="Proteomes" id="UP000004995"/>
    </source>
</evidence>
<evidence type="ECO:0000313" key="2">
    <source>
        <dbReference type="EnsemblPlants" id="KQK99391"/>
    </source>
</evidence>
<dbReference type="Gramene" id="KQK99391">
    <property type="protein sequence ID" value="KQK99391"/>
    <property type="gene ID" value="SETIT_010977mg"/>
</dbReference>
<feature type="compositionally biased region" description="Basic residues" evidence="1">
    <location>
        <begin position="1"/>
        <end position="23"/>
    </location>
</feature>
<dbReference type="InParanoid" id="K3Y9T5"/>
<dbReference type="EnsemblPlants" id="KQK99391">
    <property type="protein sequence ID" value="KQK99391"/>
    <property type="gene ID" value="SETIT_010977mg"/>
</dbReference>
<reference evidence="3" key="1">
    <citation type="journal article" date="2012" name="Nat. Biotechnol.">
        <title>Reference genome sequence of the model plant Setaria.</title>
        <authorList>
            <person name="Bennetzen J.L."/>
            <person name="Schmutz J."/>
            <person name="Wang H."/>
            <person name="Percifield R."/>
            <person name="Hawkins J."/>
            <person name="Pontaroli A.C."/>
            <person name="Estep M."/>
            <person name="Feng L."/>
            <person name="Vaughn J.N."/>
            <person name="Grimwood J."/>
            <person name="Jenkins J."/>
            <person name="Barry K."/>
            <person name="Lindquist E."/>
            <person name="Hellsten U."/>
            <person name="Deshpande S."/>
            <person name="Wang X."/>
            <person name="Wu X."/>
            <person name="Mitros T."/>
            <person name="Triplett J."/>
            <person name="Yang X."/>
            <person name="Ye C.Y."/>
            <person name="Mauro-Herrera M."/>
            <person name="Wang L."/>
            <person name="Li P."/>
            <person name="Sharma M."/>
            <person name="Sharma R."/>
            <person name="Ronald P.C."/>
            <person name="Panaud O."/>
            <person name="Kellogg E.A."/>
            <person name="Brutnell T.P."/>
            <person name="Doust A.N."/>
            <person name="Tuskan G.A."/>
            <person name="Rokhsar D."/>
            <person name="Devos K.M."/>
        </authorList>
    </citation>
    <scope>NUCLEOTIDE SEQUENCE [LARGE SCALE GENOMIC DNA]</scope>
    <source>
        <strain evidence="3">cv. Yugu1</strain>
    </source>
</reference>
<organism evidence="2 3">
    <name type="scientific">Setaria italica</name>
    <name type="common">Foxtail millet</name>
    <name type="synonym">Panicum italicum</name>
    <dbReference type="NCBI Taxonomy" id="4555"/>
    <lineage>
        <taxon>Eukaryota</taxon>
        <taxon>Viridiplantae</taxon>
        <taxon>Streptophyta</taxon>
        <taxon>Embryophyta</taxon>
        <taxon>Tracheophyta</taxon>
        <taxon>Spermatophyta</taxon>
        <taxon>Magnoliopsida</taxon>
        <taxon>Liliopsida</taxon>
        <taxon>Poales</taxon>
        <taxon>Poaceae</taxon>
        <taxon>PACMAD clade</taxon>
        <taxon>Panicoideae</taxon>
        <taxon>Panicodae</taxon>
        <taxon>Paniceae</taxon>
        <taxon>Cenchrinae</taxon>
        <taxon>Setaria</taxon>
    </lineage>
</organism>
<feature type="compositionally biased region" description="Polar residues" evidence="1">
    <location>
        <begin position="204"/>
        <end position="214"/>
    </location>
</feature>
<reference evidence="2" key="2">
    <citation type="submission" date="2018-08" db="UniProtKB">
        <authorList>
            <consortium name="EnsemblPlants"/>
        </authorList>
    </citation>
    <scope>IDENTIFICATION</scope>
    <source>
        <strain evidence="2">Yugu1</strain>
    </source>
</reference>
<feature type="region of interest" description="Disordered" evidence="1">
    <location>
        <begin position="187"/>
        <end position="216"/>
    </location>
</feature>
<proteinExistence type="predicted"/>
<dbReference type="AlphaFoldDB" id="K3Y9T5"/>
<keyword evidence="3" id="KW-1185">Reference proteome</keyword>
<dbReference type="HOGENOM" id="CLU_1201593_0_0_1"/>